<feature type="domain" description="DUF985" evidence="1">
    <location>
        <begin position="16"/>
        <end position="142"/>
    </location>
</feature>
<dbReference type="RefSeq" id="WP_111397639.1">
    <property type="nucleotide sequence ID" value="NZ_QKYU01000007.1"/>
</dbReference>
<dbReference type="Pfam" id="PF06172">
    <property type="entry name" value="Cupin_5"/>
    <property type="match status" value="1"/>
</dbReference>
<proteinExistence type="predicted"/>
<gene>
    <name evidence="2" type="ORF">C8P66_10774</name>
</gene>
<protein>
    <recommendedName>
        <fullName evidence="1">DUF985 domain-containing protein</fullName>
    </recommendedName>
</protein>
<dbReference type="SUPFAM" id="SSF51182">
    <property type="entry name" value="RmlC-like cupins"/>
    <property type="match status" value="1"/>
</dbReference>
<sequence>MRLPDLRDPGLDPRVLIEALELAPHPEGGHFRETWRDRPAGGERGVGTSILFLLMADEISHWHRVDAAEGWHWHAGAALDLSLSRDGRAVTALILGPDLGAAEQPFAMVPAGCWQGARSRGAWTLVGCTVSPAFDFAGFEMAPPGWAPAPPPRGGRRRSDPA</sequence>
<organism evidence="2 3">
    <name type="scientific">Humitalea rosea</name>
    <dbReference type="NCBI Taxonomy" id="990373"/>
    <lineage>
        <taxon>Bacteria</taxon>
        <taxon>Pseudomonadati</taxon>
        <taxon>Pseudomonadota</taxon>
        <taxon>Alphaproteobacteria</taxon>
        <taxon>Acetobacterales</taxon>
        <taxon>Roseomonadaceae</taxon>
        <taxon>Humitalea</taxon>
    </lineage>
</organism>
<dbReference type="InterPro" id="IPR014710">
    <property type="entry name" value="RmlC-like_jellyroll"/>
</dbReference>
<dbReference type="InterPro" id="IPR039935">
    <property type="entry name" value="YML079W-like"/>
</dbReference>
<reference evidence="2 3" key="1">
    <citation type="submission" date="2018-06" db="EMBL/GenBank/DDBJ databases">
        <title>Genomic Encyclopedia of Archaeal and Bacterial Type Strains, Phase II (KMG-II): from individual species to whole genera.</title>
        <authorList>
            <person name="Goeker M."/>
        </authorList>
    </citation>
    <scope>NUCLEOTIDE SEQUENCE [LARGE SCALE GENOMIC DNA]</scope>
    <source>
        <strain evidence="2 3">DSM 24525</strain>
    </source>
</reference>
<dbReference type="AlphaFoldDB" id="A0A2W7J6W8"/>
<dbReference type="CDD" id="cd06121">
    <property type="entry name" value="cupin_YML079wp"/>
    <property type="match status" value="1"/>
</dbReference>
<dbReference type="Proteomes" id="UP000249688">
    <property type="component" value="Unassembled WGS sequence"/>
</dbReference>
<keyword evidence="3" id="KW-1185">Reference proteome</keyword>
<accession>A0A2W7J6W8</accession>
<dbReference type="PANTHER" id="PTHR33387:SF3">
    <property type="entry name" value="DUF985 DOMAIN-CONTAINING PROTEIN"/>
    <property type="match status" value="1"/>
</dbReference>
<dbReference type="PANTHER" id="PTHR33387">
    <property type="entry name" value="RMLC-LIKE JELLY ROLL FOLD PROTEIN"/>
    <property type="match status" value="1"/>
</dbReference>
<evidence type="ECO:0000313" key="2">
    <source>
        <dbReference type="EMBL" id="PZW47036.1"/>
    </source>
</evidence>
<comment type="caution">
    <text evidence="2">The sequence shown here is derived from an EMBL/GenBank/DDBJ whole genome shotgun (WGS) entry which is preliminary data.</text>
</comment>
<dbReference type="InterPro" id="IPR009327">
    <property type="entry name" value="Cupin_DUF985"/>
</dbReference>
<evidence type="ECO:0000259" key="1">
    <source>
        <dbReference type="Pfam" id="PF06172"/>
    </source>
</evidence>
<name>A0A2W7J6W8_9PROT</name>
<dbReference type="EMBL" id="QKYU01000007">
    <property type="protein sequence ID" value="PZW47036.1"/>
    <property type="molecule type" value="Genomic_DNA"/>
</dbReference>
<dbReference type="OrthoDB" id="9798288at2"/>
<dbReference type="Gene3D" id="2.60.120.10">
    <property type="entry name" value="Jelly Rolls"/>
    <property type="match status" value="1"/>
</dbReference>
<evidence type="ECO:0000313" key="3">
    <source>
        <dbReference type="Proteomes" id="UP000249688"/>
    </source>
</evidence>
<dbReference type="InterPro" id="IPR011051">
    <property type="entry name" value="RmlC_Cupin_sf"/>
</dbReference>